<dbReference type="OrthoDB" id="346907at2759"/>
<feature type="region of interest" description="Disordered" evidence="6">
    <location>
        <begin position="422"/>
        <end position="441"/>
    </location>
</feature>
<dbReference type="InterPro" id="IPR008271">
    <property type="entry name" value="Ser/Thr_kinase_AS"/>
</dbReference>
<keyword evidence="3" id="KW-0418">Kinase</keyword>
<evidence type="ECO:0000256" key="6">
    <source>
        <dbReference type="SAM" id="MobiDB-lite"/>
    </source>
</evidence>
<dbReference type="GO" id="GO:0004674">
    <property type="term" value="F:protein serine/threonine kinase activity"/>
    <property type="evidence" value="ECO:0007669"/>
    <property type="project" value="InterPro"/>
</dbReference>
<dbReference type="Gene3D" id="3.30.200.20">
    <property type="entry name" value="Phosphorylase Kinase, domain 1"/>
    <property type="match status" value="1"/>
</dbReference>
<evidence type="ECO:0000259" key="7">
    <source>
        <dbReference type="PROSITE" id="PS50011"/>
    </source>
</evidence>
<accession>A0A834H2X6</accession>
<evidence type="ECO:0000256" key="4">
    <source>
        <dbReference type="ARBA" id="ARBA00022840"/>
    </source>
</evidence>
<feature type="domain" description="Protein kinase" evidence="7">
    <location>
        <begin position="9"/>
        <end position="338"/>
    </location>
</feature>
<dbReference type="InterPro" id="IPR056281">
    <property type="entry name" value="MIT_ATG1a/b/c"/>
</dbReference>
<name>A0A834H2X6_RHOSS</name>
<proteinExistence type="predicted"/>
<gene>
    <name evidence="8" type="ORF">RHSIM_Rhsim04G0162700</name>
</gene>
<evidence type="ECO:0000313" key="9">
    <source>
        <dbReference type="Proteomes" id="UP000626092"/>
    </source>
</evidence>
<dbReference type="InterPro" id="IPR017441">
    <property type="entry name" value="Protein_kinase_ATP_BS"/>
</dbReference>
<dbReference type="PROSITE" id="PS00108">
    <property type="entry name" value="PROTEIN_KINASE_ST"/>
    <property type="match status" value="1"/>
</dbReference>
<keyword evidence="2 5" id="KW-0547">Nucleotide-binding</keyword>
<dbReference type="AlphaFoldDB" id="A0A834H2X6"/>
<dbReference type="GO" id="GO:0010506">
    <property type="term" value="P:regulation of autophagy"/>
    <property type="evidence" value="ECO:0007669"/>
    <property type="project" value="InterPro"/>
</dbReference>
<keyword evidence="1" id="KW-0808">Transferase</keyword>
<keyword evidence="9" id="KW-1185">Reference proteome</keyword>
<dbReference type="SMART" id="SM00220">
    <property type="entry name" value="S_TKc"/>
    <property type="match status" value="1"/>
</dbReference>
<dbReference type="PANTHER" id="PTHR24348">
    <property type="entry name" value="SERINE/THREONINE-PROTEIN KINASE UNC-51-RELATED"/>
    <property type="match status" value="1"/>
</dbReference>
<dbReference type="Pfam" id="PF00069">
    <property type="entry name" value="Pkinase"/>
    <property type="match status" value="2"/>
</dbReference>
<dbReference type="GO" id="GO:0005737">
    <property type="term" value="C:cytoplasm"/>
    <property type="evidence" value="ECO:0007669"/>
    <property type="project" value="TreeGrafter"/>
</dbReference>
<feature type="binding site" evidence="5">
    <location>
        <position position="38"/>
    </location>
    <ligand>
        <name>ATP</name>
        <dbReference type="ChEBI" id="CHEBI:30616"/>
    </ligand>
</feature>
<keyword evidence="4 5" id="KW-0067">ATP-binding</keyword>
<dbReference type="GO" id="GO:0005524">
    <property type="term" value="F:ATP binding"/>
    <property type="evidence" value="ECO:0007669"/>
    <property type="project" value="UniProtKB-UniRule"/>
</dbReference>
<dbReference type="PROSITE" id="PS50011">
    <property type="entry name" value="PROTEIN_KINASE_DOM"/>
    <property type="match status" value="1"/>
</dbReference>
<dbReference type="PANTHER" id="PTHR24348:SF68">
    <property type="entry name" value="SERINE_THREONINE-PROTEIN KINASE ATG1C"/>
    <property type="match status" value="1"/>
</dbReference>
<dbReference type="Pfam" id="PF24497">
    <property type="entry name" value="MIT_ATG1"/>
    <property type="match status" value="1"/>
</dbReference>
<comment type="caution">
    <text evidence="8">The sequence shown here is derived from an EMBL/GenBank/DDBJ whole genome shotgun (WGS) entry which is preliminary data.</text>
</comment>
<dbReference type="CDD" id="cd14009">
    <property type="entry name" value="STKc_ATG1_ULK_like"/>
    <property type="match status" value="1"/>
</dbReference>
<dbReference type="Proteomes" id="UP000626092">
    <property type="component" value="Unassembled WGS sequence"/>
</dbReference>
<protein>
    <recommendedName>
        <fullName evidence="7">Protein kinase domain-containing protein</fullName>
    </recommendedName>
</protein>
<dbReference type="InterPro" id="IPR011009">
    <property type="entry name" value="Kinase-like_dom_sf"/>
</dbReference>
<dbReference type="InterPro" id="IPR000719">
    <property type="entry name" value="Prot_kinase_dom"/>
</dbReference>
<organism evidence="8 9">
    <name type="scientific">Rhododendron simsii</name>
    <name type="common">Sims's rhododendron</name>
    <dbReference type="NCBI Taxonomy" id="118357"/>
    <lineage>
        <taxon>Eukaryota</taxon>
        <taxon>Viridiplantae</taxon>
        <taxon>Streptophyta</taxon>
        <taxon>Embryophyta</taxon>
        <taxon>Tracheophyta</taxon>
        <taxon>Spermatophyta</taxon>
        <taxon>Magnoliopsida</taxon>
        <taxon>eudicotyledons</taxon>
        <taxon>Gunneridae</taxon>
        <taxon>Pentapetalae</taxon>
        <taxon>asterids</taxon>
        <taxon>Ericales</taxon>
        <taxon>Ericaceae</taxon>
        <taxon>Ericoideae</taxon>
        <taxon>Rhodoreae</taxon>
        <taxon>Rhododendron</taxon>
    </lineage>
</organism>
<dbReference type="Gene3D" id="1.10.510.10">
    <property type="entry name" value="Transferase(Phosphotransferase) domain 1"/>
    <property type="match status" value="1"/>
</dbReference>
<sequence length="786" mass="87578">MASRFIGDYKVGEQIGAGSFSVVWHGWHRVDGTEVAIKEIVTERLSKKLQESLMYEIVILKQIDHPNIIRLHDIIKWLKGVEVDVATVKDGYEKRRILVLQRDSVSILEKHLEEDVPDMVAELNSLFKAIENGAGVAARLMLCFSYEETGRLHLILEYCRGGDLSMYIQQRQGRIPEAKTKHFMQQLAVGLQILRKNNLIHRDLKPQNLLLSSNDDNAVLKIADFGFARSLEPRVLAETLCGSPLYMAPEIMQLQKYDAKADLWSVGAILFQLATGKTPFTGNNQMQLLRNIMKSTELHFPPQRKNLSSDCIDLCQKLLRANPVERLTFEEFFNHPFLSQGQPGELLRNVSSPILRDGFPLAERNPVMNVEENSQKDFLPFSLDDDSSGHDGSLPFGRRMPPMNSSYGFSFESKIDRKVVSNTSSNMDPTSKYGTNLHAPEDTGFRLDSDIPLEGNVNKSSQSSGQRPMNIRSRVVDSWVLIDQDYGFVSRPSMDASSSSASASKLSHMPCKLESPHQAFASVNSTSSSSMPIFSLTGSRVSCIGALDSHSAAPSGTPHDIGDALEQPITHCMTRIRSLQQFASAIRELANEKIAAGNQLEAFSIELVILAIWKQALHICHTQAVSTIEGSPAQEHSSPDVDNSPTQQDMSSLMEREFLLEIGNAEELAKVIEPGNSEMPDAMEIIYQSALTWGRRGAVDEYMGAAENAAVYYSKAVQLLVFLLVEAPSLILIPPFSLTNSDRYRLQTYIDVLSNRQSRSRSQRMALLKCEDQKCITQGMGEGFNT</sequence>
<dbReference type="PROSITE" id="PS00107">
    <property type="entry name" value="PROTEIN_KINASE_ATP"/>
    <property type="match status" value="1"/>
</dbReference>
<dbReference type="EMBL" id="WJXA01000004">
    <property type="protein sequence ID" value="KAF7144499.1"/>
    <property type="molecule type" value="Genomic_DNA"/>
</dbReference>
<evidence type="ECO:0000256" key="3">
    <source>
        <dbReference type="ARBA" id="ARBA00022777"/>
    </source>
</evidence>
<evidence type="ECO:0000256" key="2">
    <source>
        <dbReference type="ARBA" id="ARBA00022741"/>
    </source>
</evidence>
<evidence type="ECO:0000313" key="8">
    <source>
        <dbReference type="EMBL" id="KAF7144499.1"/>
    </source>
</evidence>
<reference evidence="8" key="1">
    <citation type="submission" date="2019-11" db="EMBL/GenBank/DDBJ databases">
        <authorList>
            <person name="Liu Y."/>
            <person name="Hou J."/>
            <person name="Li T.-Q."/>
            <person name="Guan C.-H."/>
            <person name="Wu X."/>
            <person name="Wu H.-Z."/>
            <person name="Ling F."/>
            <person name="Zhang R."/>
            <person name="Shi X.-G."/>
            <person name="Ren J.-P."/>
            <person name="Chen E.-F."/>
            <person name="Sun J.-M."/>
        </authorList>
    </citation>
    <scope>NUCLEOTIDE SEQUENCE</scope>
    <source>
        <strain evidence="8">Adult_tree_wgs_1</strain>
        <tissue evidence="8">Leaves</tissue>
    </source>
</reference>
<feature type="compositionally biased region" description="Polar residues" evidence="6">
    <location>
        <begin position="422"/>
        <end position="434"/>
    </location>
</feature>
<dbReference type="SUPFAM" id="SSF56112">
    <property type="entry name" value="Protein kinase-like (PK-like)"/>
    <property type="match status" value="1"/>
</dbReference>
<evidence type="ECO:0000256" key="5">
    <source>
        <dbReference type="PROSITE-ProRule" id="PRU10141"/>
    </source>
</evidence>
<dbReference type="InterPro" id="IPR045269">
    <property type="entry name" value="Atg1-like"/>
</dbReference>
<evidence type="ECO:0000256" key="1">
    <source>
        <dbReference type="ARBA" id="ARBA00022679"/>
    </source>
</evidence>